<protein>
    <submittedName>
        <fullName evidence="1">Uncharacterized protein</fullName>
    </submittedName>
</protein>
<sequence length="134" mass="14683">MSTPDVVVNVLQHLVALPDICLVLGPGEAVCETFVDPATMDFRVEGEFVTMENGPWHIHLNATKIHQIAFVVTPDTVHGNGNQMSYSVRFLDAQGNALLRAFFLAMYDAHGQVATTRVQQYDALRTRGGDNAVV</sequence>
<gene>
    <name evidence="1" type="ORF">FJZ47_14340</name>
</gene>
<dbReference type="SUPFAM" id="SSF144064">
    <property type="entry name" value="Heme iron utilization protein-like"/>
    <property type="match status" value="1"/>
</dbReference>
<evidence type="ECO:0000313" key="1">
    <source>
        <dbReference type="EMBL" id="MBM3224965.1"/>
    </source>
</evidence>
<dbReference type="Gene3D" id="3.40.1570.20">
    <property type="match status" value="1"/>
</dbReference>
<reference evidence="1" key="1">
    <citation type="submission" date="2019-03" db="EMBL/GenBank/DDBJ databases">
        <title>Lake Tanganyika Metagenome-Assembled Genomes (MAGs).</title>
        <authorList>
            <person name="Tran P."/>
        </authorList>
    </citation>
    <scope>NUCLEOTIDE SEQUENCE</scope>
    <source>
        <strain evidence="1">K_DeepCast_65m_m2_066</strain>
    </source>
</reference>
<dbReference type="EMBL" id="VGLS01000447">
    <property type="protein sequence ID" value="MBM3224965.1"/>
    <property type="molecule type" value="Genomic_DNA"/>
</dbReference>
<proteinExistence type="predicted"/>
<dbReference type="InterPro" id="IPR055136">
    <property type="entry name" value="LFE_1968-like"/>
</dbReference>
<organism evidence="1 2">
    <name type="scientific">Tectimicrobiota bacterium</name>
    <dbReference type="NCBI Taxonomy" id="2528274"/>
    <lineage>
        <taxon>Bacteria</taxon>
        <taxon>Pseudomonadati</taxon>
        <taxon>Nitrospinota/Tectimicrobiota group</taxon>
        <taxon>Candidatus Tectimicrobiota</taxon>
    </lineage>
</organism>
<evidence type="ECO:0000313" key="2">
    <source>
        <dbReference type="Proteomes" id="UP000712673"/>
    </source>
</evidence>
<dbReference type="Proteomes" id="UP000712673">
    <property type="component" value="Unassembled WGS sequence"/>
</dbReference>
<dbReference type="Pfam" id="PF22684">
    <property type="entry name" value="LFE_1968-like"/>
    <property type="match status" value="1"/>
</dbReference>
<name>A0A937W4C8_UNCTE</name>
<accession>A0A937W4C8</accession>
<comment type="caution">
    <text evidence="1">The sequence shown here is derived from an EMBL/GenBank/DDBJ whole genome shotgun (WGS) entry which is preliminary data.</text>
</comment>
<dbReference type="AlphaFoldDB" id="A0A937W4C8"/>